<dbReference type="AlphaFoldDB" id="A0A9X3XJS2"/>
<dbReference type="Proteomes" id="UP001141183">
    <property type="component" value="Unassembled WGS sequence"/>
</dbReference>
<dbReference type="Gene3D" id="3.60.20.30">
    <property type="entry name" value="(Glycosyl)asparaginase"/>
    <property type="match status" value="1"/>
</dbReference>
<evidence type="ECO:0000256" key="1">
    <source>
        <dbReference type="PIRSR" id="PIRSR600246-1"/>
    </source>
</evidence>
<evidence type="ECO:0000313" key="5">
    <source>
        <dbReference type="Proteomes" id="UP001141183"/>
    </source>
</evidence>
<feature type="active site" description="Nucleophile" evidence="1">
    <location>
        <position position="151"/>
    </location>
</feature>
<dbReference type="InterPro" id="IPR029055">
    <property type="entry name" value="Ntn_hydrolases_N"/>
</dbReference>
<dbReference type="PANTHER" id="PTHR10188">
    <property type="entry name" value="L-ASPARAGINASE"/>
    <property type="match status" value="1"/>
</dbReference>
<feature type="binding site" evidence="2">
    <location>
        <begin position="179"/>
        <end position="182"/>
    </location>
    <ligand>
        <name>substrate</name>
    </ligand>
</feature>
<dbReference type="GeneID" id="93043021"/>
<dbReference type="GO" id="GO:0016811">
    <property type="term" value="F:hydrolase activity, acting on carbon-nitrogen (but not peptide) bonds, in linear amides"/>
    <property type="evidence" value="ECO:0007669"/>
    <property type="project" value="UniProtKB-ARBA"/>
</dbReference>
<protein>
    <submittedName>
        <fullName evidence="4">N(4)-(Beta-N-acetylglucosaminyl)-L-asparaginase</fullName>
    </submittedName>
</protein>
<dbReference type="CDD" id="cd04513">
    <property type="entry name" value="Glycosylasparaginase"/>
    <property type="match status" value="1"/>
</dbReference>
<reference evidence="4" key="1">
    <citation type="submission" date="2022-05" db="EMBL/GenBank/DDBJ databases">
        <title>Draft genome sequence of Clostridium tertium strain CP3 isolated from Peru.</title>
        <authorList>
            <person name="Hurtado R."/>
            <person name="Lima L."/>
            <person name="Sousa T."/>
            <person name="Jaiswal A.K."/>
            <person name="Tiwari S."/>
            <person name="Maturrano L."/>
            <person name="Brenig B."/>
            <person name="Azevedo V."/>
        </authorList>
    </citation>
    <scope>NUCLEOTIDE SEQUENCE</scope>
    <source>
        <strain evidence="4">CP3</strain>
    </source>
</reference>
<evidence type="ECO:0000313" key="4">
    <source>
        <dbReference type="EMBL" id="MDC4239581.1"/>
    </source>
</evidence>
<dbReference type="PANTHER" id="PTHR10188:SF6">
    <property type="entry name" value="N(4)-(BETA-N-ACETYLGLUCOSAMINYL)-L-ASPARAGINASE"/>
    <property type="match status" value="1"/>
</dbReference>
<keyword evidence="5" id="KW-1185">Reference proteome</keyword>
<feature type="binding site" evidence="2">
    <location>
        <begin position="202"/>
        <end position="205"/>
    </location>
    <ligand>
        <name>substrate</name>
    </ligand>
</feature>
<name>A0A9X3XJS2_9CLOT</name>
<comment type="caution">
    <text evidence="4">The sequence shown here is derived from an EMBL/GenBank/DDBJ whole genome shotgun (WGS) entry which is preliminary data.</text>
</comment>
<dbReference type="RefSeq" id="WP_008681064.1">
    <property type="nucleotide sequence ID" value="NZ_BAAACM010000008.1"/>
</dbReference>
<dbReference type="GO" id="GO:0005737">
    <property type="term" value="C:cytoplasm"/>
    <property type="evidence" value="ECO:0007669"/>
    <property type="project" value="TreeGrafter"/>
</dbReference>
<organism evidence="4 5">
    <name type="scientific">Clostridium tertium</name>
    <dbReference type="NCBI Taxonomy" id="1559"/>
    <lineage>
        <taxon>Bacteria</taxon>
        <taxon>Bacillati</taxon>
        <taxon>Bacillota</taxon>
        <taxon>Clostridia</taxon>
        <taxon>Eubacteriales</taxon>
        <taxon>Clostridiaceae</taxon>
        <taxon>Clostridium</taxon>
    </lineage>
</organism>
<accession>A0A9X3XJS2</accession>
<dbReference type="EMBL" id="JAMRYU010000004">
    <property type="protein sequence ID" value="MDC4239581.1"/>
    <property type="molecule type" value="Genomic_DNA"/>
</dbReference>
<proteinExistence type="predicted"/>
<evidence type="ECO:0000256" key="2">
    <source>
        <dbReference type="PIRSR" id="PIRSR600246-2"/>
    </source>
</evidence>
<dbReference type="SUPFAM" id="SSF56235">
    <property type="entry name" value="N-terminal nucleophile aminohydrolases (Ntn hydrolases)"/>
    <property type="match status" value="1"/>
</dbReference>
<evidence type="ECO:0000256" key="3">
    <source>
        <dbReference type="PIRSR" id="PIRSR600246-3"/>
    </source>
</evidence>
<gene>
    <name evidence="4" type="ORF">NE398_05300</name>
</gene>
<feature type="site" description="Cleavage; by autolysis" evidence="3">
    <location>
        <begin position="150"/>
        <end position="151"/>
    </location>
</feature>
<dbReference type="Pfam" id="PF01112">
    <property type="entry name" value="Asparaginase_2"/>
    <property type="match status" value="1"/>
</dbReference>
<dbReference type="InterPro" id="IPR000246">
    <property type="entry name" value="Peptidase_T2"/>
</dbReference>
<sequence>MKYAMIATWRMAVEGITSSAELLRDEKSAGDAIENAIKMVEDFPFYKSVGYGGLPNEECEVELDAAYMDGDSLSIGAIAGIKDFKNPISIARKLSNEQVNCFLQGLGAEAFAHKNGFERVNMLTDRAKLHYEKKRREIAKEGLSPYDGHDTVGMVALDSNKKMVAGTSTSGLFMKKKGRVGDSPLSGSGFYVDSEVGGATATGLGEDLMKGCISYEIVRLMKEGHHPQEAADMAVEKLDKELIRRRGKAGDLSVVALNNKGEFGVATNIEGFSFSVVTEDLEPTVYVCNKQENGKTTYEVASQEWLDAYLKRIKSPITFD</sequence>